<dbReference type="CDD" id="cd02393">
    <property type="entry name" value="KH-I_PNPase"/>
    <property type="match status" value="1"/>
</dbReference>
<dbReference type="SMART" id="SM00316">
    <property type="entry name" value="S1"/>
    <property type="match status" value="1"/>
</dbReference>
<keyword evidence="8 9" id="KW-0694">RNA-binding</keyword>
<dbReference type="Pfam" id="PF03726">
    <property type="entry name" value="PNPase"/>
    <property type="match status" value="1"/>
</dbReference>
<dbReference type="InterPro" id="IPR036345">
    <property type="entry name" value="ExoRNase_PH_dom2_sf"/>
</dbReference>
<keyword evidence="5 9" id="KW-0548">Nucleotidyltransferase</keyword>
<dbReference type="GO" id="GO:0000175">
    <property type="term" value="F:3'-5'-RNA exonuclease activity"/>
    <property type="evidence" value="ECO:0007669"/>
    <property type="project" value="TreeGrafter"/>
</dbReference>
<dbReference type="FunFam" id="3.30.1370.10:FF:000001">
    <property type="entry name" value="Polyribonucleotide nucleotidyltransferase"/>
    <property type="match status" value="1"/>
</dbReference>
<dbReference type="GO" id="GO:0003723">
    <property type="term" value="F:RNA binding"/>
    <property type="evidence" value="ECO:0007669"/>
    <property type="project" value="UniProtKB-UniRule"/>
</dbReference>
<dbReference type="FunFam" id="3.30.230.70:FF:000002">
    <property type="entry name" value="Polyribonucleotide nucleotidyltransferase"/>
    <property type="match status" value="1"/>
</dbReference>
<keyword evidence="7 9" id="KW-0460">Magnesium</keyword>
<dbReference type="SUPFAM" id="SSF50249">
    <property type="entry name" value="Nucleic acid-binding proteins"/>
    <property type="match status" value="1"/>
</dbReference>
<keyword evidence="3 9" id="KW-0963">Cytoplasm</keyword>
<dbReference type="GO" id="GO:0006396">
    <property type="term" value="P:RNA processing"/>
    <property type="evidence" value="ECO:0007669"/>
    <property type="project" value="InterPro"/>
</dbReference>
<dbReference type="InterPro" id="IPR001247">
    <property type="entry name" value="ExoRNase_PH_dom1"/>
</dbReference>
<dbReference type="InterPro" id="IPR015848">
    <property type="entry name" value="PNPase_PH_RNA-bd_bac/org-type"/>
</dbReference>
<dbReference type="Pfam" id="PF00575">
    <property type="entry name" value="S1"/>
    <property type="match status" value="1"/>
</dbReference>
<dbReference type="SUPFAM" id="SSF55666">
    <property type="entry name" value="Ribonuclease PH domain 2-like"/>
    <property type="match status" value="2"/>
</dbReference>
<dbReference type="Pfam" id="PF01138">
    <property type="entry name" value="RNase_PH"/>
    <property type="match status" value="2"/>
</dbReference>
<dbReference type="FunFam" id="3.30.230.70:FF:000001">
    <property type="entry name" value="Polyribonucleotide nucleotidyltransferase"/>
    <property type="match status" value="1"/>
</dbReference>
<keyword evidence="6 9" id="KW-0479">Metal-binding</keyword>
<dbReference type="CDD" id="cd11364">
    <property type="entry name" value="RNase_PH_PNPase_2"/>
    <property type="match status" value="1"/>
</dbReference>
<evidence type="ECO:0000256" key="4">
    <source>
        <dbReference type="ARBA" id="ARBA00022679"/>
    </source>
</evidence>
<comment type="subcellular location">
    <subcellularLocation>
        <location evidence="1 9">Cytoplasm</location>
    </subcellularLocation>
</comment>
<dbReference type="SUPFAM" id="SSF54211">
    <property type="entry name" value="Ribosomal protein S5 domain 2-like"/>
    <property type="match status" value="2"/>
</dbReference>
<evidence type="ECO:0000256" key="7">
    <source>
        <dbReference type="ARBA" id="ARBA00022842"/>
    </source>
</evidence>
<evidence type="ECO:0000256" key="6">
    <source>
        <dbReference type="ARBA" id="ARBA00022723"/>
    </source>
</evidence>
<dbReference type="SUPFAM" id="SSF46915">
    <property type="entry name" value="Polynucleotide phosphorylase/guanosine pentaphosphate synthase (PNPase/GPSI), domain 3"/>
    <property type="match status" value="1"/>
</dbReference>
<dbReference type="Gene3D" id="3.30.1370.10">
    <property type="entry name" value="K Homology domain, type 1"/>
    <property type="match status" value="1"/>
</dbReference>
<dbReference type="CDD" id="cd04472">
    <property type="entry name" value="S1_PNPase"/>
    <property type="match status" value="1"/>
</dbReference>
<dbReference type="InterPro" id="IPR015847">
    <property type="entry name" value="ExoRNase_PH_dom2"/>
</dbReference>
<dbReference type="InterPro" id="IPR012340">
    <property type="entry name" value="NA-bd_OB-fold"/>
</dbReference>
<sequence>MKTTVTTSVGGKQITIETGRLAKQADGSVLVSCGNNMVLVTAVSSKKASELDFFPLTVEYIEKFYATGKIPGGYFKREGKPTTDAVLIARLIDRPIRPVFPEGYRNETQVVATVLSADGAFPLEILSSLGASAALHLSDIPFNGPTAAIQVGRVDGQFVANPTPQQMEKSDMDIIVAGTRNGLLMVEGETKFISEADVLAALKFGHQSMMPLLNAQDELREKFGSATKRSFTPATIDADFKGQVESFLKPKIAAALGIKIKQDRYAAASAAQAEAEAMFLASITDKDLAKQRKKEIGAIVEELKYNEARSMILDRKVRIDGRDVKTVRSIANEVGLLPRAHGSGLFTRGETQCLGTVTLGTGDDEQMVDALLGTQKRKFMLHYNFPPYSVGEVGRFGGQGRREIGHGNLAERALKAVLPDHEKFPYTIRIVSEVLESNGSSSMGSVCAGTLAMLDAGVPIKGNVAGVAMGLIKEGDRVAVLTDILGDEDHLGDMDFKVAGTPTGITALQMDIKIDSVSFDVMEQALAQAKEGRSHILNEMEKVIKVARGQISEFAPRIETIKIKPDKIREVIGSGGKVIRGITEATGVKIEIEDDGTIHIASADPEATKKAIAMINDIVAEAEVGKTYKGRVVKIAEFGAFVEILPNTQGLLHISEIANERVRAVTDVLKEGEMIDVKVLEVDRAGRIKLSRKALLQ</sequence>
<dbReference type="EMBL" id="LUKF01000020">
    <property type="protein sequence ID" value="KYG60367.1"/>
    <property type="molecule type" value="Genomic_DNA"/>
</dbReference>
<dbReference type="GO" id="GO:0000287">
    <property type="term" value="F:magnesium ion binding"/>
    <property type="evidence" value="ECO:0007669"/>
    <property type="project" value="UniProtKB-UniRule"/>
</dbReference>
<accession>A0A150WBM1</accession>
<dbReference type="InterPro" id="IPR004088">
    <property type="entry name" value="KH_dom_type_1"/>
</dbReference>
<dbReference type="EC" id="2.7.7.8" evidence="9"/>
<feature type="binding site" evidence="9">
    <location>
        <position position="489"/>
    </location>
    <ligand>
        <name>Mg(2+)</name>
        <dbReference type="ChEBI" id="CHEBI:18420"/>
    </ligand>
</feature>
<dbReference type="Pfam" id="PF00013">
    <property type="entry name" value="KH_1"/>
    <property type="match status" value="1"/>
</dbReference>
<dbReference type="PANTHER" id="PTHR11252:SF0">
    <property type="entry name" value="POLYRIBONUCLEOTIDE NUCLEOTIDYLTRANSFERASE 1, MITOCHONDRIAL"/>
    <property type="match status" value="1"/>
</dbReference>
<evidence type="ECO:0000313" key="11">
    <source>
        <dbReference type="EMBL" id="KYG60367.1"/>
    </source>
</evidence>
<dbReference type="NCBIfam" id="NF008805">
    <property type="entry name" value="PRK11824.1"/>
    <property type="match status" value="1"/>
</dbReference>
<evidence type="ECO:0000256" key="8">
    <source>
        <dbReference type="ARBA" id="ARBA00022884"/>
    </source>
</evidence>
<dbReference type="NCBIfam" id="TIGR03591">
    <property type="entry name" value="polynuc_phos"/>
    <property type="match status" value="1"/>
</dbReference>
<dbReference type="AlphaFoldDB" id="A0A150WBM1"/>
<dbReference type="Pfam" id="PF03725">
    <property type="entry name" value="RNase_PH_C"/>
    <property type="match status" value="1"/>
</dbReference>
<comment type="cofactor">
    <cofactor evidence="9">
        <name>Mg(2+)</name>
        <dbReference type="ChEBI" id="CHEBI:18420"/>
    </cofactor>
</comment>
<dbReference type="InterPro" id="IPR027408">
    <property type="entry name" value="PNPase/RNase_PH_dom_sf"/>
</dbReference>
<feature type="domain" description="S1 motif" evidence="10">
    <location>
        <begin position="625"/>
        <end position="693"/>
    </location>
</feature>
<organism evidence="11 12">
    <name type="scientific">Bdellovibrio bacteriovorus</name>
    <dbReference type="NCBI Taxonomy" id="959"/>
    <lineage>
        <taxon>Bacteria</taxon>
        <taxon>Pseudomonadati</taxon>
        <taxon>Bdellovibrionota</taxon>
        <taxon>Bdellovibrionia</taxon>
        <taxon>Bdellovibrionales</taxon>
        <taxon>Pseudobdellovibrionaceae</taxon>
        <taxon>Bdellovibrio</taxon>
    </lineage>
</organism>
<dbReference type="GO" id="GO:0006402">
    <property type="term" value="P:mRNA catabolic process"/>
    <property type="evidence" value="ECO:0007669"/>
    <property type="project" value="UniProtKB-UniRule"/>
</dbReference>
<dbReference type="CDD" id="cd11363">
    <property type="entry name" value="RNase_PH_PNPase_1"/>
    <property type="match status" value="1"/>
</dbReference>
<evidence type="ECO:0000256" key="2">
    <source>
        <dbReference type="ARBA" id="ARBA00007404"/>
    </source>
</evidence>
<proteinExistence type="inferred from homology"/>
<comment type="caution">
    <text evidence="11">The sequence shown here is derived from an EMBL/GenBank/DDBJ whole genome shotgun (WGS) entry which is preliminary data.</text>
</comment>
<dbReference type="InterPro" id="IPR003029">
    <property type="entry name" value="S1_domain"/>
</dbReference>
<dbReference type="GO" id="GO:0005829">
    <property type="term" value="C:cytosol"/>
    <property type="evidence" value="ECO:0007669"/>
    <property type="project" value="TreeGrafter"/>
</dbReference>
<evidence type="ECO:0000313" key="12">
    <source>
        <dbReference type="Proteomes" id="UP000075391"/>
    </source>
</evidence>
<comment type="catalytic activity">
    <reaction evidence="9">
        <text>RNA(n+1) + phosphate = RNA(n) + a ribonucleoside 5'-diphosphate</text>
        <dbReference type="Rhea" id="RHEA:22096"/>
        <dbReference type="Rhea" id="RHEA-COMP:14527"/>
        <dbReference type="Rhea" id="RHEA-COMP:17342"/>
        <dbReference type="ChEBI" id="CHEBI:43474"/>
        <dbReference type="ChEBI" id="CHEBI:57930"/>
        <dbReference type="ChEBI" id="CHEBI:140395"/>
        <dbReference type="EC" id="2.7.7.8"/>
    </reaction>
</comment>
<dbReference type="Gene3D" id="3.30.230.70">
    <property type="entry name" value="GHMP Kinase, N-terminal domain"/>
    <property type="match status" value="2"/>
</dbReference>
<gene>
    <name evidence="9" type="primary">pnp</name>
    <name evidence="11" type="ORF">AZI85_12905</name>
</gene>
<dbReference type="GO" id="GO:0004654">
    <property type="term" value="F:polyribonucleotide nucleotidyltransferase activity"/>
    <property type="evidence" value="ECO:0007669"/>
    <property type="project" value="UniProtKB-UniRule"/>
</dbReference>
<name>A0A150WBM1_BDEBC</name>
<dbReference type="FunFam" id="2.40.50.140:FF:000023">
    <property type="entry name" value="Polyribonucleotide nucleotidyltransferase"/>
    <property type="match status" value="1"/>
</dbReference>
<dbReference type="SMART" id="SM00322">
    <property type="entry name" value="KH"/>
    <property type="match status" value="1"/>
</dbReference>
<evidence type="ECO:0000256" key="1">
    <source>
        <dbReference type="ARBA" id="ARBA00004496"/>
    </source>
</evidence>
<dbReference type="SUPFAM" id="SSF54791">
    <property type="entry name" value="Eukaryotic type KH-domain (KH-domain type I)"/>
    <property type="match status" value="1"/>
</dbReference>
<evidence type="ECO:0000256" key="9">
    <source>
        <dbReference type="HAMAP-Rule" id="MF_01595"/>
    </source>
</evidence>
<evidence type="ECO:0000256" key="3">
    <source>
        <dbReference type="ARBA" id="ARBA00022490"/>
    </source>
</evidence>
<dbReference type="OrthoDB" id="5287310at2"/>
<evidence type="ECO:0000259" key="10">
    <source>
        <dbReference type="PROSITE" id="PS50126"/>
    </source>
</evidence>
<reference evidence="11 12" key="1">
    <citation type="submission" date="2016-03" db="EMBL/GenBank/DDBJ databases">
        <authorList>
            <person name="Ploux O."/>
        </authorList>
    </citation>
    <scope>NUCLEOTIDE SEQUENCE [LARGE SCALE GENOMIC DNA]</scope>
    <source>
        <strain evidence="11 12">BER2</strain>
    </source>
</reference>
<keyword evidence="4 9" id="KW-0808">Transferase</keyword>
<protein>
    <recommendedName>
        <fullName evidence="9">Polyribonucleotide nucleotidyltransferase</fullName>
        <ecNumber evidence="9">2.7.7.8</ecNumber>
    </recommendedName>
    <alternativeName>
        <fullName evidence="9">Polynucleotide phosphorylase</fullName>
        <shortName evidence="9">PNPase</shortName>
    </alternativeName>
</protein>
<dbReference type="RefSeq" id="WP_063245134.1">
    <property type="nucleotide sequence ID" value="NZ_LUKF01000020.1"/>
</dbReference>
<dbReference type="InterPro" id="IPR036612">
    <property type="entry name" value="KH_dom_type_1_sf"/>
</dbReference>
<comment type="function">
    <text evidence="9">Involved in mRNA degradation. Catalyzes the phosphorolysis of single-stranded polyribonucleotides processively in the 3'- to 5'-direction.</text>
</comment>
<dbReference type="PROSITE" id="PS50084">
    <property type="entry name" value="KH_TYPE_1"/>
    <property type="match status" value="1"/>
</dbReference>
<dbReference type="PIRSF" id="PIRSF005499">
    <property type="entry name" value="PNPase"/>
    <property type="match status" value="1"/>
</dbReference>
<dbReference type="Proteomes" id="UP000075391">
    <property type="component" value="Unassembled WGS sequence"/>
</dbReference>
<dbReference type="InterPro" id="IPR012162">
    <property type="entry name" value="PNPase"/>
</dbReference>
<dbReference type="Gene3D" id="2.40.50.140">
    <property type="entry name" value="Nucleic acid-binding proteins"/>
    <property type="match status" value="1"/>
</dbReference>
<dbReference type="PROSITE" id="PS50126">
    <property type="entry name" value="S1"/>
    <property type="match status" value="1"/>
</dbReference>
<feature type="binding site" evidence="9">
    <location>
        <position position="495"/>
    </location>
    <ligand>
        <name>Mg(2+)</name>
        <dbReference type="ChEBI" id="CHEBI:18420"/>
    </ligand>
</feature>
<dbReference type="InterPro" id="IPR004087">
    <property type="entry name" value="KH_dom"/>
</dbReference>
<dbReference type="HAMAP" id="MF_01595">
    <property type="entry name" value="PNPase"/>
    <property type="match status" value="1"/>
</dbReference>
<dbReference type="InterPro" id="IPR036456">
    <property type="entry name" value="PNPase_PH_RNA-bd_sf"/>
</dbReference>
<comment type="similarity">
    <text evidence="2 9">Belongs to the polyribonucleotide nucleotidyltransferase family.</text>
</comment>
<evidence type="ECO:0000256" key="5">
    <source>
        <dbReference type="ARBA" id="ARBA00022695"/>
    </source>
</evidence>
<dbReference type="PANTHER" id="PTHR11252">
    <property type="entry name" value="POLYRIBONUCLEOTIDE NUCLEOTIDYLTRANSFERASE"/>
    <property type="match status" value="1"/>
</dbReference>
<dbReference type="InterPro" id="IPR020568">
    <property type="entry name" value="Ribosomal_Su5_D2-typ_SF"/>
</dbReference>